<gene>
    <name evidence="1" type="ORF">COY73_01900</name>
</gene>
<reference evidence="2" key="1">
    <citation type="submission" date="2017-09" db="EMBL/GenBank/DDBJ databases">
        <title>Depth-based differentiation of microbial function through sediment-hosted aquifers and enrichment of novel symbionts in the deep terrestrial subsurface.</title>
        <authorList>
            <person name="Probst A.J."/>
            <person name="Ladd B."/>
            <person name="Jarett J.K."/>
            <person name="Geller-Mcgrath D.E."/>
            <person name="Sieber C.M.K."/>
            <person name="Emerson J.B."/>
            <person name="Anantharaman K."/>
            <person name="Thomas B.C."/>
            <person name="Malmstrom R."/>
            <person name="Stieglmeier M."/>
            <person name="Klingl A."/>
            <person name="Woyke T."/>
            <person name="Ryan C.M."/>
            <person name="Banfield J.F."/>
        </authorList>
    </citation>
    <scope>NUCLEOTIDE SEQUENCE [LARGE SCALE GENOMIC DNA]</scope>
</reference>
<dbReference type="NCBIfam" id="TIGR02436">
    <property type="entry name" value="four helix bundle protein"/>
    <property type="match status" value="1"/>
</dbReference>
<dbReference type="PANTHER" id="PTHR38471">
    <property type="entry name" value="FOUR HELIX BUNDLE PROTEIN"/>
    <property type="match status" value="1"/>
</dbReference>
<proteinExistence type="predicted"/>
<dbReference type="Proteomes" id="UP000230767">
    <property type="component" value="Unassembled WGS sequence"/>
</dbReference>
<evidence type="ECO:0000313" key="2">
    <source>
        <dbReference type="Proteomes" id="UP000230767"/>
    </source>
</evidence>
<dbReference type="Pfam" id="PF05635">
    <property type="entry name" value="23S_rRNA_IVP"/>
    <property type="match status" value="1"/>
</dbReference>
<dbReference type="InterPro" id="IPR036583">
    <property type="entry name" value="23S_rRNA_IVS_sf"/>
</dbReference>
<dbReference type="AlphaFoldDB" id="A0A2M7R753"/>
<sequence>MEKIIHTYKDLIVWQKAMDLVVNVYILTEKFPREELYGLISQMRRSAVSIPSNITEGRLRGHRKEYRQFLRNAHGSGGELETQIEISKRLPKMKDLDFQRVDNLLEEVMKMLNKIISNLKPNS</sequence>
<dbReference type="EMBL" id="PFLW01000048">
    <property type="protein sequence ID" value="PIY89125.1"/>
    <property type="molecule type" value="Genomic_DNA"/>
</dbReference>
<evidence type="ECO:0000313" key="1">
    <source>
        <dbReference type="EMBL" id="PIY89125.1"/>
    </source>
</evidence>
<dbReference type="SUPFAM" id="SSF158446">
    <property type="entry name" value="IVS-encoded protein-like"/>
    <property type="match status" value="1"/>
</dbReference>
<accession>A0A2M7R753</accession>
<organism evidence="1 2">
    <name type="scientific">Candidatus Nealsonbacteria bacterium CG_4_10_14_0_8_um_filter_37_14</name>
    <dbReference type="NCBI Taxonomy" id="1974684"/>
    <lineage>
        <taxon>Bacteria</taxon>
        <taxon>Candidatus Nealsoniibacteriota</taxon>
    </lineage>
</organism>
<dbReference type="Gene3D" id="1.20.1440.60">
    <property type="entry name" value="23S rRNA-intervening sequence"/>
    <property type="match status" value="1"/>
</dbReference>
<dbReference type="InterPro" id="IPR012657">
    <property type="entry name" value="23S_rRNA-intervening_sequence"/>
</dbReference>
<name>A0A2M7R753_9BACT</name>
<dbReference type="CDD" id="cd16377">
    <property type="entry name" value="23S_rRNA_IVP_like"/>
    <property type="match status" value="1"/>
</dbReference>
<dbReference type="PANTHER" id="PTHR38471:SF2">
    <property type="entry name" value="FOUR HELIX BUNDLE PROTEIN"/>
    <property type="match status" value="1"/>
</dbReference>
<protein>
    <submittedName>
        <fullName evidence="1">Four helix bundle protein</fullName>
    </submittedName>
</protein>
<dbReference type="NCBIfam" id="NF008911">
    <property type="entry name" value="PRK12275.1-2"/>
    <property type="match status" value="1"/>
</dbReference>
<comment type="caution">
    <text evidence="1">The sequence shown here is derived from an EMBL/GenBank/DDBJ whole genome shotgun (WGS) entry which is preliminary data.</text>
</comment>